<name>A0A8I1D6P4_RHOER</name>
<protein>
    <submittedName>
        <fullName evidence="1">Uncharacterized protein</fullName>
    </submittedName>
</protein>
<dbReference type="AlphaFoldDB" id="A0A8I1D6P4"/>
<dbReference type="Proteomes" id="UP000627573">
    <property type="component" value="Unassembled WGS sequence"/>
</dbReference>
<reference evidence="1 2" key="1">
    <citation type="submission" date="2020-12" db="EMBL/GenBank/DDBJ databases">
        <title>Draft genome sequence of furan degrading bacterial strain FUR100.</title>
        <authorList>
            <person name="Woiski C."/>
        </authorList>
    </citation>
    <scope>NUCLEOTIDE SEQUENCE [LARGE SCALE GENOMIC DNA]</scope>
    <source>
        <strain evidence="1 2">FUR100</strain>
    </source>
</reference>
<comment type="caution">
    <text evidence="1">The sequence shown here is derived from an EMBL/GenBank/DDBJ whole genome shotgun (WGS) entry which is preliminary data.</text>
</comment>
<proteinExistence type="predicted"/>
<evidence type="ECO:0000313" key="2">
    <source>
        <dbReference type="Proteomes" id="UP000627573"/>
    </source>
</evidence>
<gene>
    <name evidence="1" type="ORF">I3517_12610</name>
</gene>
<accession>A0A8I1D6P4</accession>
<organism evidence="1 2">
    <name type="scientific">Rhodococcus erythropolis</name>
    <name type="common">Arthrobacter picolinophilus</name>
    <dbReference type="NCBI Taxonomy" id="1833"/>
    <lineage>
        <taxon>Bacteria</taxon>
        <taxon>Bacillati</taxon>
        <taxon>Actinomycetota</taxon>
        <taxon>Actinomycetes</taxon>
        <taxon>Mycobacteriales</taxon>
        <taxon>Nocardiaceae</taxon>
        <taxon>Rhodococcus</taxon>
        <taxon>Rhodococcus erythropolis group</taxon>
    </lineage>
</organism>
<dbReference type="RefSeq" id="WP_197941047.1">
    <property type="nucleotide sequence ID" value="NZ_JAECSB010000037.1"/>
</dbReference>
<keyword evidence="2" id="KW-1185">Reference proteome</keyword>
<sequence length="47" mass="4868">MTSTLNGVFSDAELFSDAASSNPSSAPAVRALNNLTRGFAQLPVRVS</sequence>
<evidence type="ECO:0000313" key="1">
    <source>
        <dbReference type="EMBL" id="MBH5143462.1"/>
    </source>
</evidence>
<dbReference type="EMBL" id="JAECSB010000037">
    <property type="protein sequence ID" value="MBH5143462.1"/>
    <property type="molecule type" value="Genomic_DNA"/>
</dbReference>